<evidence type="ECO:0000313" key="2">
    <source>
        <dbReference type="Proteomes" id="UP000242444"/>
    </source>
</evidence>
<accession>A0A263D9P0</accession>
<proteinExistence type="predicted"/>
<evidence type="ECO:0000313" key="1">
    <source>
        <dbReference type="EMBL" id="OZM74718.1"/>
    </source>
</evidence>
<dbReference type="RefSeq" id="WP_094860503.1">
    <property type="nucleotide sequence ID" value="NZ_NKYE01000001.1"/>
</dbReference>
<organism evidence="1 2">
    <name type="scientific">Amycolatopsis antarctica</name>
    <dbReference type="NCBI Taxonomy" id="1854586"/>
    <lineage>
        <taxon>Bacteria</taxon>
        <taxon>Bacillati</taxon>
        <taxon>Actinomycetota</taxon>
        <taxon>Actinomycetes</taxon>
        <taxon>Pseudonocardiales</taxon>
        <taxon>Pseudonocardiaceae</taxon>
        <taxon>Amycolatopsis</taxon>
    </lineage>
</organism>
<dbReference type="Proteomes" id="UP000242444">
    <property type="component" value="Unassembled WGS sequence"/>
</dbReference>
<gene>
    <name evidence="1" type="ORF">CFN78_00270</name>
</gene>
<protein>
    <recommendedName>
        <fullName evidence="3">ESX-1 secretion-associated protein</fullName>
    </recommendedName>
</protein>
<dbReference type="InParanoid" id="A0A263D9P0"/>
<name>A0A263D9P0_9PSEU</name>
<comment type="caution">
    <text evidence="1">The sequence shown here is derived from an EMBL/GenBank/DDBJ whole genome shotgun (WGS) entry which is preliminary data.</text>
</comment>
<keyword evidence="2" id="KW-1185">Reference proteome</keyword>
<dbReference type="EMBL" id="NKYE01000001">
    <property type="protein sequence ID" value="OZM74718.1"/>
    <property type="molecule type" value="Genomic_DNA"/>
</dbReference>
<dbReference type="AlphaFoldDB" id="A0A263D9P0"/>
<reference evidence="1 2" key="1">
    <citation type="submission" date="2017-07" db="EMBL/GenBank/DDBJ databases">
        <title>Amycolatopsis antarcticus sp. nov., isolated from the surface of an Antarcticus brown macroalga.</title>
        <authorList>
            <person name="Wang J."/>
            <person name="Leiva S."/>
            <person name="Huang J."/>
            <person name="Huang Y."/>
        </authorList>
    </citation>
    <scope>NUCLEOTIDE SEQUENCE [LARGE SCALE GENOMIC DNA]</scope>
    <source>
        <strain evidence="1 2">AU-G6</strain>
    </source>
</reference>
<dbReference type="OrthoDB" id="3627085at2"/>
<evidence type="ECO:0008006" key="3">
    <source>
        <dbReference type="Google" id="ProtNLM"/>
    </source>
</evidence>
<sequence>MAGEQNGVHMNIDATTTAMTGVGSAGDNFGQKWSSAVANGTGGIGQGPMGQGFLAGFSPGEQRLNEEATRIAGAVRKLAEAGELCVQDYQAADTKGAESLRRE</sequence>